<dbReference type="EMBL" id="JABBGF010000001">
    <property type="protein sequence ID" value="NML56760.1"/>
    <property type="molecule type" value="Genomic_DNA"/>
</dbReference>
<name>A0A7Y0A4X6_9FLAO</name>
<dbReference type="Proteomes" id="UP000552615">
    <property type="component" value="Unassembled WGS sequence"/>
</dbReference>
<dbReference type="AlphaFoldDB" id="A0A7Y0A4X6"/>
<keyword evidence="3" id="KW-1185">Reference proteome</keyword>
<evidence type="ECO:0000313" key="2">
    <source>
        <dbReference type="EMBL" id="NML56760.1"/>
    </source>
</evidence>
<sequence>MYIFIGEESNFPAGIFTTLENAEEWIKKYSLTGILNIYPVDIGLYDWAIEKDFFTVRNDYQKESRFIQRFTCASMEHFHYENGELV</sequence>
<gene>
    <name evidence="2" type="ORF">HHL20_05335</name>
</gene>
<evidence type="ECO:0000313" key="3">
    <source>
        <dbReference type="Proteomes" id="UP000552615"/>
    </source>
</evidence>
<comment type="caution">
    <text evidence="2">The sequence shown here is derived from an EMBL/GenBank/DDBJ whole genome shotgun (WGS) entry which is preliminary data.</text>
</comment>
<proteinExistence type="predicted"/>
<evidence type="ECO:0000259" key="1">
    <source>
        <dbReference type="Pfam" id="PF24819"/>
    </source>
</evidence>
<dbReference type="Pfam" id="PF24819">
    <property type="entry name" value="DUF7710"/>
    <property type="match status" value="1"/>
</dbReference>
<protein>
    <recommendedName>
        <fullName evidence="1">DUF7710 domain-containing protein</fullName>
    </recommendedName>
</protein>
<reference evidence="2 3" key="1">
    <citation type="submission" date="2020-04" db="EMBL/GenBank/DDBJ databases">
        <title>Chryseobacterium sp. RJ-7-14 sp. nov., isolated from Jeju soil.</title>
        <authorList>
            <person name="Dahal R.H."/>
            <person name="Chaudhary D.K."/>
        </authorList>
    </citation>
    <scope>NUCLEOTIDE SEQUENCE [LARGE SCALE GENOMIC DNA]</scope>
    <source>
        <strain evidence="2 3">RJ-7-14</strain>
    </source>
</reference>
<dbReference type="InterPro" id="IPR056127">
    <property type="entry name" value="DUF7710"/>
</dbReference>
<feature type="domain" description="DUF7710" evidence="1">
    <location>
        <begin position="2"/>
        <end position="84"/>
    </location>
</feature>
<accession>A0A7Y0A4X6</accession>
<organism evidence="2 3">
    <name type="scientific">Chryseobacterium cheonjiense</name>
    <dbReference type="NCBI Taxonomy" id="2728845"/>
    <lineage>
        <taxon>Bacteria</taxon>
        <taxon>Pseudomonadati</taxon>
        <taxon>Bacteroidota</taxon>
        <taxon>Flavobacteriia</taxon>
        <taxon>Flavobacteriales</taxon>
        <taxon>Weeksellaceae</taxon>
        <taxon>Chryseobacterium group</taxon>
        <taxon>Chryseobacterium</taxon>
    </lineage>
</organism>